<comment type="caution">
    <text evidence="1">The sequence shown here is derived from an EMBL/GenBank/DDBJ whole genome shotgun (WGS) entry which is preliminary data.</text>
</comment>
<evidence type="ECO:0000313" key="2">
    <source>
        <dbReference type="Proteomes" id="UP000703590"/>
    </source>
</evidence>
<dbReference type="Proteomes" id="UP000703590">
    <property type="component" value="Unassembled WGS sequence"/>
</dbReference>
<accession>A0ABS2WVE4</accession>
<reference evidence="1" key="1">
    <citation type="submission" date="2021-02" db="EMBL/GenBank/DDBJ databases">
        <title>Sulfurospirillum tamanensis sp. nov.</title>
        <authorList>
            <person name="Frolova A."/>
            <person name="Merkel A."/>
            <person name="Slobodkin A."/>
        </authorList>
    </citation>
    <scope>NUCLEOTIDE SEQUENCE</scope>
    <source>
        <strain evidence="1">T05b</strain>
    </source>
</reference>
<proteinExistence type="predicted"/>
<sequence>KIFHKIDEILINRHNKQYTKFALLASSWIHDNLLQEIIESNHTHNLKKEPNRTINTTIREVLKILEGNIRFEYVVFSGAYLDILKYVIEEKNMNYDLENIPNLPLHLECGSADPLVINLLSLGLSRLTSIKLKKSKFFSCDEPTATNCFKALQNTNIDILDMPLICKQEIRNLAE</sequence>
<dbReference type="EMBL" id="JAFHKK010000059">
    <property type="protein sequence ID" value="MBN2965617.1"/>
    <property type="molecule type" value="Genomic_DNA"/>
</dbReference>
<evidence type="ECO:0000313" key="1">
    <source>
        <dbReference type="EMBL" id="MBN2965617.1"/>
    </source>
</evidence>
<dbReference type="RefSeq" id="WP_205460233.1">
    <property type="nucleotide sequence ID" value="NZ_JAFHKK010000059.1"/>
</dbReference>
<name>A0ABS2WVE4_9BACT</name>
<feature type="non-terminal residue" evidence="1">
    <location>
        <position position="1"/>
    </location>
</feature>
<reference evidence="1" key="2">
    <citation type="submission" date="2021-02" db="EMBL/GenBank/DDBJ databases">
        <authorList>
            <person name="Merkel A.Y."/>
        </authorList>
    </citation>
    <scope>NUCLEOTIDE SEQUENCE</scope>
    <source>
        <strain evidence="1">T05b</strain>
    </source>
</reference>
<protein>
    <submittedName>
        <fullName evidence="1">Uncharacterized protein</fullName>
    </submittedName>
</protein>
<keyword evidence="2" id="KW-1185">Reference proteome</keyword>
<organism evidence="1 2">
    <name type="scientific">Sulfurospirillum tamanense</name>
    <dbReference type="NCBI Taxonomy" id="2813362"/>
    <lineage>
        <taxon>Bacteria</taxon>
        <taxon>Pseudomonadati</taxon>
        <taxon>Campylobacterota</taxon>
        <taxon>Epsilonproteobacteria</taxon>
        <taxon>Campylobacterales</taxon>
        <taxon>Sulfurospirillaceae</taxon>
        <taxon>Sulfurospirillum</taxon>
    </lineage>
</organism>
<gene>
    <name evidence="1" type="ORF">JWV37_12590</name>
</gene>